<feature type="transmembrane region" description="Helical" evidence="1">
    <location>
        <begin position="37"/>
        <end position="57"/>
    </location>
</feature>
<name>A0A8K2A751_9CYAN</name>
<dbReference type="Proteomes" id="UP000607397">
    <property type="component" value="Unassembled WGS sequence"/>
</dbReference>
<dbReference type="AlphaFoldDB" id="A0A8K2A751"/>
<feature type="domain" description="DUF6737" evidence="2">
    <location>
        <begin position="4"/>
        <end position="59"/>
    </location>
</feature>
<evidence type="ECO:0000256" key="1">
    <source>
        <dbReference type="SAM" id="Phobius"/>
    </source>
</evidence>
<organism evidence="3 4">
    <name type="scientific">Petrachloros mirabilis ULC683</name>
    <dbReference type="NCBI Taxonomy" id="2781853"/>
    <lineage>
        <taxon>Bacteria</taxon>
        <taxon>Bacillati</taxon>
        <taxon>Cyanobacteriota</taxon>
        <taxon>Cyanophyceae</taxon>
        <taxon>Synechococcales</taxon>
        <taxon>Petrachlorosaceae</taxon>
        <taxon>Petrachloros</taxon>
        <taxon>Petrachloros mirabilis</taxon>
    </lineage>
</organism>
<keyword evidence="1" id="KW-0472">Membrane</keyword>
<comment type="caution">
    <text evidence="3">The sequence shown here is derived from an EMBL/GenBank/DDBJ whole genome shotgun (WGS) entry which is preliminary data.</text>
</comment>
<feature type="transmembrane region" description="Helical" evidence="1">
    <location>
        <begin position="12"/>
        <end position="31"/>
    </location>
</feature>
<protein>
    <recommendedName>
        <fullName evidence="2">DUF6737 domain-containing protein</fullName>
    </recommendedName>
</protein>
<accession>A0A8K2A751</accession>
<reference evidence="3" key="1">
    <citation type="submission" date="2019-12" db="EMBL/GenBank/DDBJ databases">
        <title>High-Quality draft genome sequences of three cyanobacteria isolated from the limestone walls of the Old Cathedral of Coimbra.</title>
        <authorList>
            <person name="Tiago I."/>
            <person name="Soares F."/>
            <person name="Portugal A."/>
        </authorList>
    </citation>
    <scope>NUCLEOTIDE SEQUENCE [LARGE SCALE GENOMIC DNA]</scope>
    <source>
        <strain evidence="3">C</strain>
    </source>
</reference>
<dbReference type="Pfam" id="PF20522">
    <property type="entry name" value="DUF6737"/>
    <property type="match status" value="1"/>
</dbReference>
<evidence type="ECO:0000313" key="3">
    <source>
        <dbReference type="EMBL" id="NCJ06516.1"/>
    </source>
</evidence>
<dbReference type="EMBL" id="WVIC01000013">
    <property type="protein sequence ID" value="NCJ06516.1"/>
    <property type="molecule type" value="Genomic_DNA"/>
</dbReference>
<keyword evidence="4" id="KW-1185">Reference proteome</keyword>
<gene>
    <name evidence="3" type="ORF">GS597_08320</name>
</gene>
<keyword evidence="1" id="KW-0812">Transmembrane</keyword>
<proteinExistence type="predicted"/>
<evidence type="ECO:0000313" key="4">
    <source>
        <dbReference type="Proteomes" id="UP000607397"/>
    </source>
</evidence>
<evidence type="ECO:0000259" key="2">
    <source>
        <dbReference type="Pfam" id="PF20522"/>
    </source>
</evidence>
<keyword evidence="1" id="KW-1133">Transmembrane helix</keyword>
<dbReference type="InterPro" id="IPR046625">
    <property type="entry name" value="DUF6737"/>
</dbReference>
<sequence>MSNNPWQYKPWWCQPWSIVLTGTSLILGAWWLSHHLWLTALVAAPVLVWMGFFVLVWPTLMRKSGFLEQLAAEKATAGVPTSPPPEP</sequence>
<dbReference type="RefSeq" id="WP_161824993.1">
    <property type="nucleotide sequence ID" value="NZ_WVIC01000013.1"/>
</dbReference>